<evidence type="ECO:0000313" key="3">
    <source>
        <dbReference type="Proteomes" id="UP000799640"/>
    </source>
</evidence>
<dbReference type="AlphaFoldDB" id="A0A6G1HLR4"/>
<organism evidence="2 3">
    <name type="scientific">Trichodelitschia bisporula</name>
    <dbReference type="NCBI Taxonomy" id="703511"/>
    <lineage>
        <taxon>Eukaryota</taxon>
        <taxon>Fungi</taxon>
        <taxon>Dikarya</taxon>
        <taxon>Ascomycota</taxon>
        <taxon>Pezizomycotina</taxon>
        <taxon>Dothideomycetes</taxon>
        <taxon>Dothideomycetes incertae sedis</taxon>
        <taxon>Phaeotrichales</taxon>
        <taxon>Phaeotrichaceae</taxon>
        <taxon>Trichodelitschia</taxon>
    </lineage>
</organism>
<proteinExistence type="predicted"/>
<dbReference type="Proteomes" id="UP000799640">
    <property type="component" value="Unassembled WGS sequence"/>
</dbReference>
<accession>A0A6G1HLR4</accession>
<keyword evidence="3" id="KW-1185">Reference proteome</keyword>
<gene>
    <name evidence="2" type="ORF">EJ06DRAFT_172431</name>
</gene>
<evidence type="ECO:0000256" key="1">
    <source>
        <dbReference type="SAM" id="MobiDB-lite"/>
    </source>
</evidence>
<protein>
    <submittedName>
        <fullName evidence="2">Uncharacterized protein</fullName>
    </submittedName>
</protein>
<sequence>MSASEEAAMSESEQTTTPASEHSSDEDSPTPNTEVQERPHPKLYFVDHVLPPLETRTKALRREIRRLMQMQRSVHVQMARMVRSSEDLQVYISESIDQLPDGTDSIDRPYFRRMREALYDKFDSVDTMVGMLDQTSHLQRDIVKTGTRVTREIVEWVEDVSDNVVEEL</sequence>
<reference evidence="2" key="1">
    <citation type="journal article" date="2020" name="Stud. Mycol.">
        <title>101 Dothideomycetes genomes: a test case for predicting lifestyles and emergence of pathogens.</title>
        <authorList>
            <person name="Haridas S."/>
            <person name="Albert R."/>
            <person name="Binder M."/>
            <person name="Bloem J."/>
            <person name="Labutti K."/>
            <person name="Salamov A."/>
            <person name="Andreopoulos B."/>
            <person name="Baker S."/>
            <person name="Barry K."/>
            <person name="Bills G."/>
            <person name="Bluhm B."/>
            <person name="Cannon C."/>
            <person name="Castanera R."/>
            <person name="Culley D."/>
            <person name="Daum C."/>
            <person name="Ezra D."/>
            <person name="Gonzalez J."/>
            <person name="Henrissat B."/>
            <person name="Kuo A."/>
            <person name="Liang C."/>
            <person name="Lipzen A."/>
            <person name="Lutzoni F."/>
            <person name="Magnuson J."/>
            <person name="Mondo S."/>
            <person name="Nolan M."/>
            <person name="Ohm R."/>
            <person name="Pangilinan J."/>
            <person name="Park H.-J."/>
            <person name="Ramirez L."/>
            <person name="Alfaro M."/>
            <person name="Sun H."/>
            <person name="Tritt A."/>
            <person name="Yoshinaga Y."/>
            <person name="Zwiers L.-H."/>
            <person name="Turgeon B."/>
            <person name="Goodwin S."/>
            <person name="Spatafora J."/>
            <person name="Crous P."/>
            <person name="Grigoriev I."/>
        </authorList>
    </citation>
    <scope>NUCLEOTIDE SEQUENCE</scope>
    <source>
        <strain evidence="2">CBS 262.69</strain>
    </source>
</reference>
<evidence type="ECO:0000313" key="2">
    <source>
        <dbReference type="EMBL" id="KAF2396789.1"/>
    </source>
</evidence>
<feature type="compositionally biased region" description="Low complexity" evidence="1">
    <location>
        <begin position="1"/>
        <end position="13"/>
    </location>
</feature>
<name>A0A6G1HLR4_9PEZI</name>
<dbReference type="EMBL" id="ML996705">
    <property type="protein sequence ID" value="KAF2396789.1"/>
    <property type="molecule type" value="Genomic_DNA"/>
</dbReference>
<feature type="region of interest" description="Disordered" evidence="1">
    <location>
        <begin position="1"/>
        <end position="43"/>
    </location>
</feature>